<organism evidence="1 2">
    <name type="scientific">Roseivirga echinicomitans</name>
    <dbReference type="NCBI Taxonomy" id="296218"/>
    <lineage>
        <taxon>Bacteria</taxon>
        <taxon>Pseudomonadati</taxon>
        <taxon>Bacteroidota</taxon>
        <taxon>Cytophagia</taxon>
        <taxon>Cytophagales</taxon>
        <taxon>Roseivirgaceae</taxon>
        <taxon>Roseivirga</taxon>
    </lineage>
</organism>
<sequence length="139" mass="15953">MLFALQSCKRKLEIDYKPFFEEASIKLNSERFVLIIPQNGCSNCVKKSYDFMLPRYNSPIIKYAFTNYGSKKGIRVRLKVLGEEDTSDIGFIELSVALDHGLSHMYPSLLEIGKDGKAKVTFMNAEDGSDWEWLEKQVE</sequence>
<dbReference type="STRING" id="296218.AWN68_11250"/>
<keyword evidence="2" id="KW-1185">Reference proteome</keyword>
<protein>
    <submittedName>
        <fullName evidence="1">Uncharacterized protein</fullName>
    </submittedName>
</protein>
<dbReference type="AlphaFoldDB" id="A0A150X0U4"/>
<comment type="caution">
    <text evidence="1">The sequence shown here is derived from an EMBL/GenBank/DDBJ whole genome shotgun (WGS) entry which is preliminary data.</text>
</comment>
<evidence type="ECO:0000313" key="1">
    <source>
        <dbReference type="EMBL" id="KYG72339.1"/>
    </source>
</evidence>
<gene>
    <name evidence="1" type="ORF">AWN68_11250</name>
</gene>
<accession>A0A150X0U4</accession>
<evidence type="ECO:0000313" key="2">
    <source>
        <dbReference type="Proteomes" id="UP000075615"/>
    </source>
</evidence>
<name>A0A150X0U4_9BACT</name>
<reference evidence="1 2" key="1">
    <citation type="submission" date="2016-01" db="EMBL/GenBank/DDBJ databases">
        <title>Genome sequencing of Roseivirga echinicomitans KMM 6058.</title>
        <authorList>
            <person name="Selvaratnam C."/>
            <person name="Thevarajoo S."/>
            <person name="Goh K.M."/>
            <person name="Ee R."/>
            <person name="Chan K.-G."/>
            <person name="Chong C.S."/>
        </authorList>
    </citation>
    <scope>NUCLEOTIDE SEQUENCE [LARGE SCALE GENOMIC DNA]</scope>
    <source>
        <strain evidence="1 2">KMM 6058</strain>
    </source>
</reference>
<dbReference type="EMBL" id="LRDB01000051">
    <property type="protein sequence ID" value="KYG72339.1"/>
    <property type="molecule type" value="Genomic_DNA"/>
</dbReference>
<proteinExistence type="predicted"/>
<dbReference type="Proteomes" id="UP000075615">
    <property type="component" value="Unassembled WGS sequence"/>
</dbReference>